<protein>
    <submittedName>
        <fullName evidence="2">Uncharacterized protein</fullName>
    </submittedName>
</protein>
<keyword evidence="1" id="KW-0472">Membrane</keyword>
<gene>
    <name evidence="2" type="ORF">AXW67_05435</name>
</gene>
<keyword evidence="1" id="KW-1133">Transmembrane helix</keyword>
<dbReference type="Proteomes" id="UP000077173">
    <property type="component" value="Unassembled WGS sequence"/>
</dbReference>
<dbReference type="EMBL" id="LSEF01000037">
    <property type="protein sequence ID" value="OAF17965.1"/>
    <property type="molecule type" value="Genomic_DNA"/>
</dbReference>
<proteinExistence type="predicted"/>
<evidence type="ECO:0000313" key="3">
    <source>
        <dbReference type="Proteomes" id="UP000077173"/>
    </source>
</evidence>
<dbReference type="RefSeq" id="WP_027551291.1">
    <property type="nucleotide sequence ID" value="NZ_LSEF01000037.1"/>
</dbReference>
<name>A0A176ZDL7_9BRAD</name>
<organism evidence="2 3">
    <name type="scientific">Bradyrhizobium neotropicale</name>
    <dbReference type="NCBI Taxonomy" id="1497615"/>
    <lineage>
        <taxon>Bacteria</taxon>
        <taxon>Pseudomonadati</taxon>
        <taxon>Pseudomonadota</taxon>
        <taxon>Alphaproteobacteria</taxon>
        <taxon>Hyphomicrobiales</taxon>
        <taxon>Nitrobacteraceae</taxon>
        <taxon>Bradyrhizobium</taxon>
    </lineage>
</organism>
<feature type="transmembrane region" description="Helical" evidence="1">
    <location>
        <begin position="21"/>
        <end position="41"/>
    </location>
</feature>
<reference evidence="2 3" key="1">
    <citation type="submission" date="2016-02" db="EMBL/GenBank/DDBJ databases">
        <title>Draft genome sequence of the strain BR 10247T Bradyrhizobium neotropicale isolated from nodules of Centrolobium paraense.</title>
        <authorList>
            <person name="Simoes-Araujo J.L."/>
            <person name="Barauna A.C."/>
            <person name="Silva K."/>
            <person name="Zilli J.E."/>
        </authorList>
    </citation>
    <scope>NUCLEOTIDE SEQUENCE [LARGE SCALE GENOMIC DNA]</scope>
    <source>
        <strain evidence="2 3">BR 10247</strain>
    </source>
</reference>
<keyword evidence="1" id="KW-0812">Transmembrane</keyword>
<dbReference type="GeneID" id="32587292"/>
<evidence type="ECO:0000313" key="2">
    <source>
        <dbReference type="EMBL" id="OAF17965.1"/>
    </source>
</evidence>
<keyword evidence="3" id="KW-1185">Reference proteome</keyword>
<comment type="caution">
    <text evidence="2">The sequence shown here is derived from an EMBL/GenBank/DDBJ whole genome shotgun (WGS) entry which is preliminary data.</text>
</comment>
<dbReference type="AlphaFoldDB" id="A0A176ZDL7"/>
<accession>A0A176ZDL7</accession>
<sequence>MSISKRPAIAPFALVIRQYDIKVLLSVAILSRIFLIALYLASGGPGLPEADIITAVALP</sequence>
<evidence type="ECO:0000256" key="1">
    <source>
        <dbReference type="SAM" id="Phobius"/>
    </source>
</evidence>